<organism evidence="1 2">
    <name type="scientific">Acidilutibacter cellobiosedens</name>
    <dbReference type="NCBI Taxonomy" id="2507161"/>
    <lineage>
        <taxon>Bacteria</taxon>
        <taxon>Bacillati</taxon>
        <taxon>Bacillota</taxon>
        <taxon>Tissierellia</taxon>
        <taxon>Tissierellales</taxon>
        <taxon>Acidilutibacteraceae</taxon>
        <taxon>Acidilutibacter</taxon>
    </lineage>
</organism>
<dbReference type="PANTHER" id="PTHR10000:SF8">
    <property type="entry name" value="HAD SUPERFAMILY HYDROLASE-LIKE, TYPE 3"/>
    <property type="match status" value="1"/>
</dbReference>
<dbReference type="PROSITE" id="PS01228">
    <property type="entry name" value="COF_1"/>
    <property type="match status" value="1"/>
</dbReference>
<dbReference type="RefSeq" id="WP_128753081.1">
    <property type="nucleotide sequence ID" value="NZ_CP035282.1"/>
</dbReference>
<keyword evidence="2" id="KW-1185">Reference proteome</keyword>
<sequence length="271" mass="30816">MFKILTLDLDGTLLNPKHKISEKNKKIIHELNEEGARIILASGREPNSILPFNHELGIKDFVIGFNGGIISDWTGENIIYEKKLDSKIAENIIKNCQEGDICTFVFIKNKIYVDSKKKEGYNIFDSYTASGLNKVDNIYKFIDDNNYWDRIGKLLLCDDNKVLASFKDKMEKIFGSKLSFGFSLPYFLEIWNPEVSKGKAIQVISEKLNIDRKDIMAIGDGENDISMIKFAGLGVAMGNALESVKKEADYITLSNREDGVEYVIKKYWRGE</sequence>
<dbReference type="SFLD" id="SFLDG01140">
    <property type="entry name" value="C2.B:_Phosphomannomutase_and_P"/>
    <property type="match status" value="1"/>
</dbReference>
<dbReference type="Pfam" id="PF08282">
    <property type="entry name" value="Hydrolase_3"/>
    <property type="match status" value="1"/>
</dbReference>
<dbReference type="OrthoDB" id="9781413at2"/>
<dbReference type="InterPro" id="IPR000150">
    <property type="entry name" value="Cof"/>
</dbReference>
<dbReference type="Gene3D" id="3.30.1240.10">
    <property type="match status" value="1"/>
</dbReference>
<accession>A0A410QFL7</accession>
<name>A0A410QFL7_9FIRM</name>
<evidence type="ECO:0000313" key="1">
    <source>
        <dbReference type="EMBL" id="QAT62726.1"/>
    </source>
</evidence>
<dbReference type="InterPro" id="IPR023214">
    <property type="entry name" value="HAD_sf"/>
</dbReference>
<gene>
    <name evidence="1" type="ORF">EQM13_14700</name>
</gene>
<dbReference type="SFLD" id="SFLDS00003">
    <property type="entry name" value="Haloacid_Dehalogenase"/>
    <property type="match status" value="1"/>
</dbReference>
<dbReference type="EMBL" id="CP035282">
    <property type="protein sequence ID" value="QAT62726.1"/>
    <property type="molecule type" value="Genomic_DNA"/>
</dbReference>
<dbReference type="KEGG" id="spoa:EQM13_14700"/>
<reference evidence="2" key="1">
    <citation type="submission" date="2019-01" db="EMBL/GenBank/DDBJ databases">
        <title>Draft genomes of a novel of Sporanaerobacter strains.</title>
        <authorList>
            <person name="Ma S."/>
        </authorList>
    </citation>
    <scope>NUCLEOTIDE SEQUENCE [LARGE SCALE GENOMIC DNA]</scope>
    <source>
        <strain evidence="2">NJN-17</strain>
    </source>
</reference>
<dbReference type="SFLD" id="SFLDG01144">
    <property type="entry name" value="C2.B.4:_PGP_Like"/>
    <property type="match status" value="1"/>
</dbReference>
<dbReference type="InterPro" id="IPR006379">
    <property type="entry name" value="HAD-SF_hydro_IIB"/>
</dbReference>
<dbReference type="PROSITE" id="PS01229">
    <property type="entry name" value="COF_2"/>
    <property type="match status" value="1"/>
</dbReference>
<dbReference type="SUPFAM" id="SSF56784">
    <property type="entry name" value="HAD-like"/>
    <property type="match status" value="1"/>
</dbReference>
<protein>
    <submittedName>
        <fullName evidence="1">HAD family phosphatase</fullName>
    </submittedName>
</protein>
<dbReference type="Gene3D" id="3.40.50.1000">
    <property type="entry name" value="HAD superfamily/HAD-like"/>
    <property type="match status" value="1"/>
</dbReference>
<dbReference type="GO" id="GO:0016791">
    <property type="term" value="F:phosphatase activity"/>
    <property type="evidence" value="ECO:0007669"/>
    <property type="project" value="TreeGrafter"/>
</dbReference>
<proteinExistence type="predicted"/>
<dbReference type="PANTHER" id="PTHR10000">
    <property type="entry name" value="PHOSPHOSERINE PHOSPHATASE"/>
    <property type="match status" value="1"/>
</dbReference>
<dbReference type="GO" id="GO:0000287">
    <property type="term" value="F:magnesium ion binding"/>
    <property type="evidence" value="ECO:0007669"/>
    <property type="project" value="TreeGrafter"/>
</dbReference>
<dbReference type="InterPro" id="IPR036412">
    <property type="entry name" value="HAD-like_sf"/>
</dbReference>
<dbReference type="Proteomes" id="UP000287969">
    <property type="component" value="Chromosome"/>
</dbReference>
<evidence type="ECO:0000313" key="2">
    <source>
        <dbReference type="Proteomes" id="UP000287969"/>
    </source>
</evidence>
<dbReference type="AlphaFoldDB" id="A0A410QFL7"/>
<dbReference type="GO" id="GO:0005829">
    <property type="term" value="C:cytosol"/>
    <property type="evidence" value="ECO:0007669"/>
    <property type="project" value="TreeGrafter"/>
</dbReference>
<dbReference type="CDD" id="cd07516">
    <property type="entry name" value="HAD_Pase"/>
    <property type="match status" value="1"/>
</dbReference>
<dbReference type="NCBIfam" id="TIGR00099">
    <property type="entry name" value="Cof-subfamily"/>
    <property type="match status" value="1"/>
</dbReference>
<dbReference type="NCBIfam" id="TIGR01484">
    <property type="entry name" value="HAD-SF-IIB"/>
    <property type="match status" value="1"/>
</dbReference>